<comment type="subcellular location">
    <subcellularLocation>
        <location evidence="1 8">Cell outer membrane</location>
        <topology evidence="1 8">Multi-pass membrane protein</topology>
    </subcellularLocation>
</comment>
<dbReference type="Pfam" id="PF00593">
    <property type="entry name" value="TonB_dep_Rec_b-barrel"/>
    <property type="match status" value="1"/>
</dbReference>
<evidence type="ECO:0000256" key="5">
    <source>
        <dbReference type="ARBA" id="ARBA00023077"/>
    </source>
</evidence>
<keyword evidence="2 8" id="KW-0813">Transport</keyword>
<organism evidence="12 13">
    <name type="scientific">Microscilla marina ATCC 23134</name>
    <dbReference type="NCBI Taxonomy" id="313606"/>
    <lineage>
        <taxon>Bacteria</taxon>
        <taxon>Pseudomonadati</taxon>
        <taxon>Bacteroidota</taxon>
        <taxon>Cytophagia</taxon>
        <taxon>Cytophagales</taxon>
        <taxon>Microscillaceae</taxon>
        <taxon>Microscilla</taxon>
    </lineage>
</organism>
<evidence type="ECO:0000256" key="4">
    <source>
        <dbReference type="ARBA" id="ARBA00022692"/>
    </source>
</evidence>
<comment type="caution">
    <text evidence="12">The sequence shown here is derived from an EMBL/GenBank/DDBJ whole genome shotgun (WGS) entry which is preliminary data.</text>
</comment>
<dbReference type="eggNOG" id="COG4772">
    <property type="taxonomic scope" value="Bacteria"/>
</dbReference>
<evidence type="ECO:0000256" key="2">
    <source>
        <dbReference type="ARBA" id="ARBA00022448"/>
    </source>
</evidence>
<protein>
    <submittedName>
        <fullName evidence="12">Iron(III) dicitrate TonB-dependent receptor, putative</fullName>
    </submittedName>
</protein>
<dbReference type="PANTHER" id="PTHR30442">
    <property type="entry name" value="IRON III DICITRATE TRANSPORT PROTEIN FECA"/>
    <property type="match status" value="1"/>
</dbReference>
<keyword evidence="13" id="KW-1185">Reference proteome</keyword>
<dbReference type="SUPFAM" id="SSF49464">
    <property type="entry name" value="Carboxypeptidase regulatory domain-like"/>
    <property type="match status" value="1"/>
</dbReference>
<dbReference type="Pfam" id="PF07715">
    <property type="entry name" value="Plug"/>
    <property type="match status" value="1"/>
</dbReference>
<dbReference type="InterPro" id="IPR000531">
    <property type="entry name" value="Beta-barrel_TonB"/>
</dbReference>
<evidence type="ECO:0000259" key="11">
    <source>
        <dbReference type="Pfam" id="PF07715"/>
    </source>
</evidence>
<dbReference type="PROSITE" id="PS52016">
    <property type="entry name" value="TONB_DEPENDENT_REC_3"/>
    <property type="match status" value="1"/>
</dbReference>
<sequence length="878" mass="97285">MQGDCRKLVLVLLFLWLNAYSIAWAQAPPRHFIKGVVKAAKESEPIVGATVILLEKEKIIGVTSTNAQGLFLLQTSQKQPLQLKVKFIGYNDFSVQITPTLSPQTTLEISLKENNLTLSAVEIIGDAPGSYRKLPGTATRLKTEDIQMIAPVGTQEALEYVPGVNGVGDDGFGNSRLSIGIRGLNPRRSARVLVLEDGVPIQPAAYVYPNMYYNPPVERLEEIEVIKGSGSIKYGPQTMGGVINYITRRPRKDFGGMVMLTGGTNGYASAFAEIGGWGNNKVHPELQLLYKRGDGYRENNTFEQINATLKTNIIAKENKKLYLKYNLNMEDNQATYTGLTEYSFRTNPRFNPKKNDEFKVFRTSLDAIYEVQINKHLVAVTKGYASYFDRDWWREDDMFIRATSLGAYLNGQEVEAQNYTSATDLVRVGNGQTNFGILRTFATAGIEQNYNYEYQLFGKGATLNIGGRYHYERFMDSFKVGSSPTDREGALYQTVSVTDSTTGATTQFREALPRAQSRTFTTTAFSFYAQQNIQFTERFSMRLGARVEAFEQEVVDKLQGSKYNDKTTVVVLPGAGFNFAALTDFTLFGGVHRGFTPPQSGSFSLPFVDNGSQNTGSTLDLAAEKSWNYELGFRVNKSWGNFEVAGFLLDIEDMVAAARSAVFLNLGKVRSTGLEAGGSIKLSRLSALLPDINFAYTYLQSKVVNALTPSHLNSRYDAYRADASGTLVAVQDTIDISGNDMPYAPNHTLNIGLAKSFAFGLSLRADFKFVSQSFSDFENLTEGFVQNATYLDANGNERKYLGFRGDAGPIPAYYLINLSASYSFNKKWRVFATVKNLLDNIYISSRLHSHPSRPEPTASSGILVGARRQINAGVSWSF</sequence>
<dbReference type="Gene3D" id="2.60.40.1120">
    <property type="entry name" value="Carboxypeptidase-like, regulatory domain"/>
    <property type="match status" value="1"/>
</dbReference>
<feature type="domain" description="TonB-dependent receptor-like beta-barrel" evidence="10">
    <location>
        <begin position="331"/>
        <end position="837"/>
    </location>
</feature>
<feature type="domain" description="TonB-dependent receptor plug" evidence="11">
    <location>
        <begin position="132"/>
        <end position="242"/>
    </location>
</feature>
<keyword evidence="5 9" id="KW-0798">TonB box</keyword>
<dbReference type="InterPro" id="IPR036942">
    <property type="entry name" value="Beta-barrel_TonB_sf"/>
</dbReference>
<dbReference type="GO" id="GO:0009279">
    <property type="term" value="C:cell outer membrane"/>
    <property type="evidence" value="ECO:0007669"/>
    <property type="project" value="UniProtKB-SubCell"/>
</dbReference>
<dbReference type="InterPro" id="IPR039426">
    <property type="entry name" value="TonB-dep_rcpt-like"/>
</dbReference>
<reference evidence="12 13" key="1">
    <citation type="submission" date="2007-01" db="EMBL/GenBank/DDBJ databases">
        <authorList>
            <person name="Haygood M."/>
            <person name="Podell S."/>
            <person name="Anderson C."/>
            <person name="Hopkinson B."/>
            <person name="Roe K."/>
            <person name="Barbeau K."/>
            <person name="Gaasterland T."/>
            <person name="Ferriera S."/>
            <person name="Johnson J."/>
            <person name="Kravitz S."/>
            <person name="Beeson K."/>
            <person name="Sutton G."/>
            <person name="Rogers Y.-H."/>
            <person name="Friedman R."/>
            <person name="Frazier M."/>
            <person name="Venter J.C."/>
        </authorList>
    </citation>
    <scope>NUCLEOTIDE SEQUENCE [LARGE SCALE GENOMIC DNA]</scope>
    <source>
        <strain evidence="12 13">ATCC 23134</strain>
    </source>
</reference>
<evidence type="ECO:0000256" key="7">
    <source>
        <dbReference type="ARBA" id="ARBA00023237"/>
    </source>
</evidence>
<evidence type="ECO:0000259" key="10">
    <source>
        <dbReference type="Pfam" id="PF00593"/>
    </source>
</evidence>
<evidence type="ECO:0000313" key="12">
    <source>
        <dbReference type="EMBL" id="EAY24593.1"/>
    </source>
</evidence>
<dbReference type="Pfam" id="PF13715">
    <property type="entry name" value="CarbopepD_reg_2"/>
    <property type="match status" value="1"/>
</dbReference>
<evidence type="ECO:0000313" key="13">
    <source>
        <dbReference type="Proteomes" id="UP000004095"/>
    </source>
</evidence>
<evidence type="ECO:0000256" key="6">
    <source>
        <dbReference type="ARBA" id="ARBA00023136"/>
    </source>
</evidence>
<keyword evidence="3 8" id="KW-1134">Transmembrane beta strand</keyword>
<dbReference type="Gene3D" id="2.170.130.10">
    <property type="entry name" value="TonB-dependent receptor, plug domain"/>
    <property type="match status" value="1"/>
</dbReference>
<dbReference type="CDD" id="cd01347">
    <property type="entry name" value="ligand_gated_channel"/>
    <property type="match status" value="1"/>
</dbReference>
<dbReference type="Proteomes" id="UP000004095">
    <property type="component" value="Unassembled WGS sequence"/>
</dbReference>
<keyword evidence="4 8" id="KW-0812">Transmembrane</keyword>
<dbReference type="EMBL" id="AAWS01000065">
    <property type="protein sequence ID" value="EAY24593.1"/>
    <property type="molecule type" value="Genomic_DNA"/>
</dbReference>
<name>A1ZYC0_MICM2</name>
<dbReference type="GO" id="GO:0033214">
    <property type="term" value="P:siderophore-iron import into cell"/>
    <property type="evidence" value="ECO:0007669"/>
    <property type="project" value="TreeGrafter"/>
</dbReference>
<keyword evidence="7 8" id="KW-0998">Cell outer membrane</keyword>
<proteinExistence type="inferred from homology"/>
<comment type="similarity">
    <text evidence="8 9">Belongs to the TonB-dependent receptor family.</text>
</comment>
<dbReference type="PANTHER" id="PTHR30442:SF0">
    <property type="entry name" value="FE(3+) DICITRATE TRANSPORT PROTEIN FECA"/>
    <property type="match status" value="1"/>
</dbReference>
<dbReference type="SUPFAM" id="SSF56935">
    <property type="entry name" value="Porins"/>
    <property type="match status" value="1"/>
</dbReference>
<dbReference type="AlphaFoldDB" id="A1ZYC0"/>
<evidence type="ECO:0000256" key="9">
    <source>
        <dbReference type="RuleBase" id="RU003357"/>
    </source>
</evidence>
<keyword evidence="12" id="KW-0675">Receptor</keyword>
<dbReference type="InterPro" id="IPR012910">
    <property type="entry name" value="Plug_dom"/>
</dbReference>
<dbReference type="Gene3D" id="2.40.170.20">
    <property type="entry name" value="TonB-dependent receptor, beta-barrel domain"/>
    <property type="match status" value="1"/>
</dbReference>
<evidence type="ECO:0000256" key="8">
    <source>
        <dbReference type="PROSITE-ProRule" id="PRU01360"/>
    </source>
</evidence>
<evidence type="ECO:0000256" key="3">
    <source>
        <dbReference type="ARBA" id="ARBA00022452"/>
    </source>
</evidence>
<evidence type="ECO:0000256" key="1">
    <source>
        <dbReference type="ARBA" id="ARBA00004571"/>
    </source>
</evidence>
<accession>A1ZYC0</accession>
<gene>
    <name evidence="12" type="ORF">M23134_07704</name>
</gene>
<dbReference type="InterPro" id="IPR037066">
    <property type="entry name" value="Plug_dom_sf"/>
</dbReference>
<keyword evidence="6 8" id="KW-0472">Membrane</keyword>
<dbReference type="InterPro" id="IPR008969">
    <property type="entry name" value="CarboxyPept-like_regulatory"/>
</dbReference>